<name>A0A2T9YTI9_9FUNG</name>
<dbReference type="EMBL" id="MBFR01000050">
    <property type="protein sequence ID" value="PVU95641.1"/>
    <property type="molecule type" value="Genomic_DNA"/>
</dbReference>
<proteinExistence type="predicted"/>
<sequence length="96" mass="10963">MDGKNDTEPSITENNTDPEIKKITLNYNNNLKLYNTYDDQGQAINLSTNIVNISGKDQDAIMDGKNDTEPSITENNTDPEIKKITLNYNNKYEYKK</sequence>
<protein>
    <submittedName>
        <fullName evidence="1">Uncharacterized protein</fullName>
    </submittedName>
</protein>
<dbReference type="Proteomes" id="UP000245383">
    <property type="component" value="Unassembled WGS sequence"/>
</dbReference>
<reference evidence="1 2" key="1">
    <citation type="journal article" date="2018" name="MBio">
        <title>Comparative Genomics Reveals the Core Gene Toolbox for the Fungus-Insect Symbiosis.</title>
        <authorList>
            <person name="Wang Y."/>
            <person name="Stata M."/>
            <person name="Wang W."/>
            <person name="Stajich J.E."/>
            <person name="White M.M."/>
            <person name="Moncalvo J.M."/>
        </authorList>
    </citation>
    <scope>NUCLEOTIDE SEQUENCE [LARGE SCALE GENOMIC DNA]</scope>
    <source>
        <strain evidence="1 2">SWE-8-4</strain>
    </source>
</reference>
<evidence type="ECO:0000313" key="2">
    <source>
        <dbReference type="Proteomes" id="UP000245383"/>
    </source>
</evidence>
<dbReference type="AlphaFoldDB" id="A0A2T9YTI9"/>
<keyword evidence="2" id="KW-1185">Reference proteome</keyword>
<accession>A0A2T9YTI9</accession>
<gene>
    <name evidence="1" type="ORF">BB561_001669</name>
</gene>
<comment type="caution">
    <text evidence="1">The sequence shown here is derived from an EMBL/GenBank/DDBJ whole genome shotgun (WGS) entry which is preliminary data.</text>
</comment>
<organism evidence="1 2">
    <name type="scientific">Smittium simulii</name>
    <dbReference type="NCBI Taxonomy" id="133385"/>
    <lineage>
        <taxon>Eukaryota</taxon>
        <taxon>Fungi</taxon>
        <taxon>Fungi incertae sedis</taxon>
        <taxon>Zoopagomycota</taxon>
        <taxon>Kickxellomycotina</taxon>
        <taxon>Harpellomycetes</taxon>
        <taxon>Harpellales</taxon>
        <taxon>Legeriomycetaceae</taxon>
        <taxon>Smittium</taxon>
    </lineage>
</organism>
<evidence type="ECO:0000313" key="1">
    <source>
        <dbReference type="EMBL" id="PVU95641.1"/>
    </source>
</evidence>